<dbReference type="Pfam" id="PF19877">
    <property type="entry name" value="DUF6350"/>
    <property type="match status" value="1"/>
</dbReference>
<dbReference type="InterPro" id="IPR045931">
    <property type="entry name" value="DUF6350"/>
</dbReference>
<feature type="transmembrane region" description="Helical" evidence="2">
    <location>
        <begin position="6"/>
        <end position="25"/>
    </location>
</feature>
<reference evidence="3 4" key="1">
    <citation type="submission" date="2014-07" db="EMBL/GenBank/DDBJ databases">
        <title>Complete genome sequence of Corynebacterium atypicum DSM 44849: identifiction of the mycolic acid biosynthesis genes.</title>
        <authorList>
            <person name="Tippelt A."/>
            <person name="Mollmann S."/>
            <person name="Albersmeier A."/>
            <person name="Jaenicke S."/>
            <person name="Ruckert C."/>
            <person name="Tauch A."/>
        </authorList>
    </citation>
    <scope>NUCLEOTIDE SEQUENCE [LARGE SCALE GENOMIC DNA]</scope>
    <source>
        <strain evidence="3 4">R2070</strain>
    </source>
</reference>
<gene>
    <name evidence="3" type="ORF">CATYP_03260</name>
</gene>
<keyword evidence="4" id="KW-1185">Reference proteome</keyword>
<protein>
    <recommendedName>
        <fullName evidence="5">Beta-carotene 15,15'-monooxygenase</fullName>
    </recommendedName>
</protein>
<feature type="transmembrane region" description="Helical" evidence="2">
    <location>
        <begin position="207"/>
        <end position="231"/>
    </location>
</feature>
<accession>A0ABM5QLY3</accession>
<feature type="transmembrane region" description="Helical" evidence="2">
    <location>
        <begin position="124"/>
        <end position="143"/>
    </location>
</feature>
<feature type="transmembrane region" description="Helical" evidence="2">
    <location>
        <begin position="266"/>
        <end position="284"/>
    </location>
</feature>
<feature type="compositionally biased region" description="Basic and acidic residues" evidence="1">
    <location>
        <begin position="484"/>
        <end position="518"/>
    </location>
</feature>
<feature type="transmembrane region" description="Helical" evidence="2">
    <location>
        <begin position="238"/>
        <end position="260"/>
    </location>
</feature>
<keyword evidence="2" id="KW-0812">Transmembrane</keyword>
<dbReference type="Proteomes" id="UP000028504">
    <property type="component" value="Chromosome"/>
</dbReference>
<evidence type="ECO:0008006" key="5">
    <source>
        <dbReference type="Google" id="ProtNLM"/>
    </source>
</evidence>
<sequence length="518" mass="53731">MPVVVLPHLVVVLGFLVACITAALVTSQPMSFVPGGVAVAWLVLNASPVVVGGVEIGVLPLMLPLLFGWAISRRVYRAIKVRVSLADLVVLSVGALVVPALFSVLAVGLLAVSPEELALSAPSVLEAVAKTLAVHAAAFVIGMRRRLWLALARRFGVPEWLVDAARTAWHFMVLIAITGLALWALGAAVHYAEVARIFQTATGPGEVALIVVMTLLYLPNAAIYGAAMLLGAEVHAGLASLSLFSVHWVALPPLPIFAAAPATMPAWAMAALVLPAGAGAWLAIRHRPDLKQAAASAVFAGAFVAMCCFLASGNLGVYGHTGTMSWLAGLLAVVWLGVVGVVAAGLRWLKARRAPGQFQAGGKPAEQEGIQEEGEKATAGGEGTRTAGAEEPVEEPEATASESDGEQAGGGDDQQPGSGAETRAEAEKPQGFDGAQPEPVDEDAASIPWVEPAEDLQLHHEEVSLGYEEIAADLEDVPAAGPKHAADEAEGQQHEAPPRENEGKDAPDASVEDGRNRS</sequence>
<feature type="transmembrane region" description="Helical" evidence="2">
    <location>
        <begin position="164"/>
        <end position="187"/>
    </location>
</feature>
<feature type="transmembrane region" description="Helical" evidence="2">
    <location>
        <begin position="57"/>
        <end position="76"/>
    </location>
</feature>
<feature type="transmembrane region" description="Helical" evidence="2">
    <location>
        <begin position="324"/>
        <end position="349"/>
    </location>
</feature>
<organism evidence="3 4">
    <name type="scientific">Corynebacterium atypicum</name>
    <dbReference type="NCBI Taxonomy" id="191610"/>
    <lineage>
        <taxon>Bacteria</taxon>
        <taxon>Bacillati</taxon>
        <taxon>Actinomycetota</taxon>
        <taxon>Actinomycetes</taxon>
        <taxon>Mycobacteriales</taxon>
        <taxon>Corynebacteriaceae</taxon>
        <taxon>Corynebacterium</taxon>
    </lineage>
</organism>
<evidence type="ECO:0000313" key="3">
    <source>
        <dbReference type="EMBL" id="AIG63852.1"/>
    </source>
</evidence>
<feature type="transmembrane region" description="Helical" evidence="2">
    <location>
        <begin position="296"/>
        <end position="318"/>
    </location>
</feature>
<evidence type="ECO:0000313" key="4">
    <source>
        <dbReference type="Proteomes" id="UP000028504"/>
    </source>
</evidence>
<keyword evidence="2" id="KW-0472">Membrane</keyword>
<feature type="transmembrane region" description="Helical" evidence="2">
    <location>
        <begin position="88"/>
        <end position="112"/>
    </location>
</feature>
<feature type="region of interest" description="Disordered" evidence="1">
    <location>
        <begin position="357"/>
        <end position="518"/>
    </location>
</feature>
<evidence type="ECO:0000256" key="1">
    <source>
        <dbReference type="SAM" id="MobiDB-lite"/>
    </source>
</evidence>
<evidence type="ECO:0000256" key="2">
    <source>
        <dbReference type="SAM" id="Phobius"/>
    </source>
</evidence>
<proteinExistence type="predicted"/>
<name>A0ABM5QLY3_9CORY</name>
<keyword evidence="2" id="KW-1133">Transmembrane helix</keyword>
<dbReference type="EMBL" id="CP008944">
    <property type="protein sequence ID" value="AIG63852.1"/>
    <property type="molecule type" value="Genomic_DNA"/>
</dbReference>